<feature type="coiled-coil region" evidence="1">
    <location>
        <begin position="206"/>
        <end position="233"/>
    </location>
</feature>
<name>A0ABQ0GBK4_9PEZI</name>
<reference evidence="3 4" key="1">
    <citation type="submission" date="2024-09" db="EMBL/GenBank/DDBJ databases">
        <title>Itraconazole resistance in Madurella fahalii resulting from another homologue of gene encoding cytochrome P450 14-alpha sterol demethylase (CYP51).</title>
        <authorList>
            <person name="Yoshioka I."/>
            <person name="Fahal A.H."/>
            <person name="Kaneko S."/>
            <person name="Yaguchi T."/>
        </authorList>
    </citation>
    <scope>NUCLEOTIDE SEQUENCE [LARGE SCALE GENOMIC DNA]</scope>
    <source>
        <strain evidence="3 4">IFM 68171</strain>
    </source>
</reference>
<dbReference type="PANTHER" id="PTHR39472:SF1">
    <property type="entry name" value="EXPRESSED PROTEIN"/>
    <property type="match status" value="1"/>
</dbReference>
<accession>A0ABQ0GBK4</accession>
<dbReference type="Proteomes" id="UP001628179">
    <property type="component" value="Unassembled WGS sequence"/>
</dbReference>
<gene>
    <name evidence="3" type="ORF">MFIFM68171_05358</name>
</gene>
<keyword evidence="1" id="KW-0175">Coiled coil</keyword>
<comment type="caution">
    <text evidence="3">The sequence shown here is derived from an EMBL/GenBank/DDBJ whole genome shotgun (WGS) entry which is preliminary data.</text>
</comment>
<feature type="compositionally biased region" description="Low complexity" evidence="2">
    <location>
        <begin position="388"/>
        <end position="399"/>
    </location>
</feature>
<evidence type="ECO:0000256" key="2">
    <source>
        <dbReference type="SAM" id="MobiDB-lite"/>
    </source>
</evidence>
<dbReference type="PANTHER" id="PTHR39472">
    <property type="entry name" value="EXPRESSED PROTEIN"/>
    <property type="match status" value="1"/>
</dbReference>
<protein>
    <submittedName>
        <fullName evidence="3">Uncharacterized protein</fullName>
    </submittedName>
</protein>
<keyword evidence="4" id="KW-1185">Reference proteome</keyword>
<feature type="compositionally biased region" description="Acidic residues" evidence="2">
    <location>
        <begin position="341"/>
        <end position="350"/>
    </location>
</feature>
<sequence>MNFPSFHDPLLYPTNSSSAARPQPPQPTPQQQQQQQQQHQQQQPQQSQQQQQQYQQQPPAPQPQLLAMNGINGGNMPGMVGLPTPAAHQAELNYIYGMVEELSRQLADNQRTLEEVVAGVGRVRSRARAQSLGNEELINSAADDVKAQEPNLDTLLSILTEALEKAKFSRDANAALLSQYASVLSTMLKQFHEYKARHVADVAAWHRSYRAQLAEARAENSRLREQIWEMQAHAGRANEMLRRFRARYDDDAARWDRRVDARAVRQELRFWKRLAMPHLPDDDPYWSDDDDLVDVAEKRRLDEMQRLAAEQQLAAAAAAAAEAAETADLRELVGAHGGSAMEDDDDDEVPPEVPSVPGIPQSVLMGGVPMQRQDGSSVMLPVLPPRPASAASSTGSSGQ</sequence>
<organism evidence="3 4">
    <name type="scientific">Madurella fahalii</name>
    <dbReference type="NCBI Taxonomy" id="1157608"/>
    <lineage>
        <taxon>Eukaryota</taxon>
        <taxon>Fungi</taxon>
        <taxon>Dikarya</taxon>
        <taxon>Ascomycota</taxon>
        <taxon>Pezizomycotina</taxon>
        <taxon>Sordariomycetes</taxon>
        <taxon>Sordariomycetidae</taxon>
        <taxon>Sordariales</taxon>
        <taxon>Sordariales incertae sedis</taxon>
        <taxon>Madurella</taxon>
    </lineage>
</organism>
<evidence type="ECO:0000313" key="3">
    <source>
        <dbReference type="EMBL" id="GAB1315148.1"/>
    </source>
</evidence>
<evidence type="ECO:0000256" key="1">
    <source>
        <dbReference type="SAM" id="Coils"/>
    </source>
</evidence>
<dbReference type="SUPFAM" id="SSF81995">
    <property type="entry name" value="beta-sandwich domain of Sec23/24"/>
    <property type="match status" value="1"/>
</dbReference>
<feature type="region of interest" description="Disordered" evidence="2">
    <location>
        <begin position="337"/>
        <end position="399"/>
    </location>
</feature>
<feature type="compositionally biased region" description="Low complexity" evidence="2">
    <location>
        <begin position="29"/>
        <end position="57"/>
    </location>
</feature>
<dbReference type="GeneID" id="98176101"/>
<proteinExistence type="predicted"/>
<dbReference type="RefSeq" id="XP_070916879.1">
    <property type="nucleotide sequence ID" value="XM_071060778.1"/>
</dbReference>
<evidence type="ECO:0000313" key="4">
    <source>
        <dbReference type="Proteomes" id="UP001628179"/>
    </source>
</evidence>
<dbReference type="EMBL" id="BAAFSV010000002">
    <property type="protein sequence ID" value="GAB1315148.1"/>
    <property type="molecule type" value="Genomic_DNA"/>
</dbReference>
<feature type="region of interest" description="Disordered" evidence="2">
    <location>
        <begin position="1"/>
        <end position="72"/>
    </location>
</feature>